<dbReference type="EMBL" id="JYDO01000022">
    <property type="protein sequence ID" value="KRZ77075.1"/>
    <property type="molecule type" value="Genomic_DNA"/>
</dbReference>
<dbReference type="Proteomes" id="UP000054843">
    <property type="component" value="Unassembled WGS sequence"/>
</dbReference>
<proteinExistence type="predicted"/>
<evidence type="ECO:0000313" key="1">
    <source>
        <dbReference type="EMBL" id="KRZ77075.1"/>
    </source>
</evidence>
<name>A0A0V1MZS4_9BILA</name>
<comment type="caution">
    <text evidence="1">The sequence shown here is derived from an EMBL/GenBank/DDBJ whole genome shotgun (WGS) entry which is preliminary data.</text>
</comment>
<evidence type="ECO:0000313" key="2">
    <source>
        <dbReference type="Proteomes" id="UP000054843"/>
    </source>
</evidence>
<protein>
    <submittedName>
        <fullName evidence="1">Uncharacterized protein</fullName>
    </submittedName>
</protein>
<gene>
    <name evidence="1" type="ORF">T10_6429</name>
</gene>
<dbReference type="AlphaFoldDB" id="A0A0V1MZS4"/>
<keyword evidence="2" id="KW-1185">Reference proteome</keyword>
<organism evidence="1 2">
    <name type="scientific">Trichinella papuae</name>
    <dbReference type="NCBI Taxonomy" id="268474"/>
    <lineage>
        <taxon>Eukaryota</taxon>
        <taxon>Metazoa</taxon>
        <taxon>Ecdysozoa</taxon>
        <taxon>Nematoda</taxon>
        <taxon>Enoplea</taxon>
        <taxon>Dorylaimia</taxon>
        <taxon>Trichinellida</taxon>
        <taxon>Trichinellidae</taxon>
        <taxon>Trichinella</taxon>
    </lineage>
</organism>
<reference evidence="1 2" key="1">
    <citation type="submission" date="2015-01" db="EMBL/GenBank/DDBJ databases">
        <title>Evolution of Trichinella species and genotypes.</title>
        <authorList>
            <person name="Korhonen P.K."/>
            <person name="Edoardo P."/>
            <person name="Giuseppe L.R."/>
            <person name="Gasser R.B."/>
        </authorList>
    </citation>
    <scope>NUCLEOTIDE SEQUENCE [LARGE SCALE GENOMIC DNA]</scope>
    <source>
        <strain evidence="1">ISS1980</strain>
    </source>
</reference>
<sequence>MTIVLTTELLQHLLEVISLLGLVASFIRCLRLQQRVFANLSKRCFLHPQWVYTSFSVDVQQRLKESKTAKLNFLPMFKFMYGNIISQFSLPERDQHDTILQHYCENYENSTPQNGLFASGSGFNRLAGICKKHPQCRITQTKLNNNCLENKHRPDVCLLHKPAVIRYAKNGNLLPKENKYVKTMVEKFQATAEAEQATVDWQKNAHRLDNFSQNKIPSHT</sequence>
<accession>A0A0V1MZS4</accession>